<accession>A0A2V3DP84</accession>
<keyword evidence="2" id="KW-0378">Hydrolase</keyword>
<evidence type="ECO:0000313" key="2">
    <source>
        <dbReference type="EMBL" id="PXA64014.1"/>
    </source>
</evidence>
<dbReference type="AlphaFoldDB" id="A0A2V3DP84"/>
<feature type="domain" description="CAAX prenyl protease 2/Lysostaphin resistance protein A-like" evidence="1">
    <location>
        <begin position="125"/>
        <end position="212"/>
    </location>
</feature>
<reference evidence="2 3" key="1">
    <citation type="submission" date="2018-05" db="EMBL/GenBank/DDBJ databases">
        <title>Genetic diversity of glacier-inhabiting Cryobacterium bacteria in China and description of Cryobacterium mengkeensis sp. nov. and Arthrobacter glacialis sp. nov.</title>
        <authorList>
            <person name="Liu Q."/>
            <person name="Xin Y.-H."/>
        </authorList>
    </citation>
    <scope>NUCLEOTIDE SEQUENCE [LARGE SCALE GENOMIC DNA]</scope>
    <source>
        <strain evidence="2 3">GP3</strain>
    </source>
</reference>
<evidence type="ECO:0000313" key="3">
    <source>
        <dbReference type="Proteomes" id="UP000246303"/>
    </source>
</evidence>
<gene>
    <name evidence="2" type="ORF">CVS29_17325</name>
</gene>
<sequence>MSLEEGATVNGKLQGWITTHQIPSFFVLAYAISWSLWGIAALGGGQVVFLLGGLGPLLSALAITRLSGESVRGWLRSLLAWRVSPGYYAMALLLPPALFAVINLVLFALGHELDFALLLSVAPSYLGTFLLVATVGGGFEEPGWRGFALPRLQEQRSPLVSTLFLGLAWGIWHIPLYGAAGFVVPLILAFFYTWLYNRTGSVIICLLLHAGFTPAQNLLTLAATPTGSGGGRPADSIDLVILGVYIAAALCLTLATRGRLGRKSTQTHADGLPGY</sequence>
<dbReference type="GO" id="GO:0006508">
    <property type="term" value="P:proteolysis"/>
    <property type="evidence" value="ECO:0007669"/>
    <property type="project" value="UniProtKB-KW"/>
</dbReference>
<dbReference type="Proteomes" id="UP000246303">
    <property type="component" value="Unassembled WGS sequence"/>
</dbReference>
<dbReference type="PANTHER" id="PTHR35797">
    <property type="entry name" value="PROTEASE-RELATED"/>
    <property type="match status" value="1"/>
</dbReference>
<organism evidence="2 3">
    <name type="scientific">Arthrobacter psychrochitiniphilus</name>
    <dbReference type="NCBI Taxonomy" id="291045"/>
    <lineage>
        <taxon>Bacteria</taxon>
        <taxon>Bacillati</taxon>
        <taxon>Actinomycetota</taxon>
        <taxon>Actinomycetes</taxon>
        <taxon>Micrococcales</taxon>
        <taxon>Micrococcaceae</taxon>
        <taxon>Arthrobacter</taxon>
    </lineage>
</organism>
<protein>
    <submittedName>
        <fullName evidence="2">CPBP family intramembrane metalloprotease</fullName>
    </submittedName>
</protein>
<keyword evidence="2" id="KW-0482">Metalloprotease</keyword>
<dbReference type="EMBL" id="QHLZ01000017">
    <property type="protein sequence ID" value="PXA64014.1"/>
    <property type="molecule type" value="Genomic_DNA"/>
</dbReference>
<keyword evidence="2" id="KW-0645">Protease</keyword>
<dbReference type="PANTHER" id="PTHR35797:SF1">
    <property type="entry name" value="PROTEASE"/>
    <property type="match status" value="1"/>
</dbReference>
<dbReference type="InterPro" id="IPR003675">
    <property type="entry name" value="Rce1/LyrA-like_dom"/>
</dbReference>
<evidence type="ECO:0000259" key="1">
    <source>
        <dbReference type="Pfam" id="PF02517"/>
    </source>
</evidence>
<dbReference type="InterPro" id="IPR042150">
    <property type="entry name" value="MmRce1-like"/>
</dbReference>
<dbReference type="GO" id="GO:0008237">
    <property type="term" value="F:metallopeptidase activity"/>
    <property type="evidence" value="ECO:0007669"/>
    <property type="project" value="UniProtKB-KW"/>
</dbReference>
<name>A0A2V3DP84_9MICC</name>
<dbReference type="OrthoDB" id="3693644at2"/>
<proteinExistence type="predicted"/>
<dbReference type="GO" id="GO:0004175">
    <property type="term" value="F:endopeptidase activity"/>
    <property type="evidence" value="ECO:0007669"/>
    <property type="project" value="UniProtKB-ARBA"/>
</dbReference>
<dbReference type="Pfam" id="PF02517">
    <property type="entry name" value="Rce1-like"/>
    <property type="match status" value="1"/>
</dbReference>
<dbReference type="RefSeq" id="WP_110107802.1">
    <property type="nucleotide sequence ID" value="NZ_JACBZZ010000001.1"/>
</dbReference>
<dbReference type="GO" id="GO:0080120">
    <property type="term" value="P:CAAX-box protein maturation"/>
    <property type="evidence" value="ECO:0007669"/>
    <property type="project" value="UniProtKB-ARBA"/>
</dbReference>
<keyword evidence="3" id="KW-1185">Reference proteome</keyword>
<comment type="caution">
    <text evidence="2">The sequence shown here is derived from an EMBL/GenBank/DDBJ whole genome shotgun (WGS) entry which is preliminary data.</text>
</comment>